<dbReference type="RefSeq" id="WP_378476766.1">
    <property type="nucleotide sequence ID" value="NZ_JBHUIW010000004.1"/>
</dbReference>
<accession>A0ABW5AF99</accession>
<dbReference type="Pfam" id="PF02737">
    <property type="entry name" value="3HCDH_N"/>
    <property type="match status" value="1"/>
</dbReference>
<dbReference type="EMBL" id="JBHUIW010000004">
    <property type="protein sequence ID" value="MFD2181574.1"/>
    <property type="molecule type" value="Genomic_DNA"/>
</dbReference>
<dbReference type="InterPro" id="IPR011032">
    <property type="entry name" value="GroES-like_sf"/>
</dbReference>
<comment type="similarity">
    <text evidence="2">Belongs to the zinc-containing alcohol dehydrogenase family.</text>
</comment>
<gene>
    <name evidence="7" type="ORF">ACFSOX_05365</name>
</gene>
<name>A0ABW5AF99_9BRAD</name>
<evidence type="ECO:0000256" key="2">
    <source>
        <dbReference type="ARBA" id="ARBA00008072"/>
    </source>
</evidence>
<evidence type="ECO:0000313" key="8">
    <source>
        <dbReference type="Proteomes" id="UP001597314"/>
    </source>
</evidence>
<dbReference type="Gene3D" id="3.40.50.720">
    <property type="entry name" value="NAD(P)-binding Rossmann-like Domain"/>
    <property type="match status" value="1"/>
</dbReference>
<dbReference type="InterPro" id="IPR006176">
    <property type="entry name" value="3-OHacyl-CoA_DH_NAD-bd"/>
</dbReference>
<keyword evidence="4" id="KW-0862">Zinc</keyword>
<feature type="domain" description="3-hydroxyacyl-CoA dehydrogenase NAD binding" evidence="6">
    <location>
        <begin position="161"/>
        <end position="199"/>
    </location>
</feature>
<evidence type="ECO:0000256" key="3">
    <source>
        <dbReference type="ARBA" id="ARBA00022723"/>
    </source>
</evidence>
<evidence type="ECO:0000256" key="4">
    <source>
        <dbReference type="ARBA" id="ARBA00022833"/>
    </source>
</evidence>
<protein>
    <submittedName>
        <fullName evidence="7">Zinc-binding alcohol dehydrogenase</fullName>
    </submittedName>
</protein>
<dbReference type="InterPro" id="IPR036291">
    <property type="entry name" value="NAD(P)-bd_dom_sf"/>
</dbReference>
<dbReference type="SUPFAM" id="SSF51735">
    <property type="entry name" value="NAD(P)-binding Rossmann-fold domains"/>
    <property type="match status" value="1"/>
</dbReference>
<comment type="caution">
    <text evidence="7">The sequence shown here is derived from an EMBL/GenBank/DDBJ whole genome shotgun (WGS) entry which is preliminary data.</text>
</comment>
<dbReference type="PANTHER" id="PTHR43350">
    <property type="entry name" value="NAD-DEPENDENT ALCOHOL DEHYDROGENASE"/>
    <property type="match status" value="1"/>
</dbReference>
<dbReference type="CDD" id="cd08255">
    <property type="entry name" value="2-desacetyl-2-hydroxyethyl_bacteriochlorophyllide_like"/>
    <property type="match status" value="1"/>
</dbReference>
<proteinExistence type="inferred from homology"/>
<evidence type="ECO:0000259" key="6">
    <source>
        <dbReference type="Pfam" id="PF02737"/>
    </source>
</evidence>
<dbReference type="PANTHER" id="PTHR43350:SF19">
    <property type="entry name" value="D-GULOSIDE 3-DEHYDROGENASE"/>
    <property type="match status" value="1"/>
</dbReference>
<evidence type="ECO:0000256" key="1">
    <source>
        <dbReference type="ARBA" id="ARBA00001947"/>
    </source>
</evidence>
<dbReference type="SUPFAM" id="SSF50129">
    <property type="entry name" value="GroES-like"/>
    <property type="match status" value="1"/>
</dbReference>
<dbReference type="Proteomes" id="UP001597314">
    <property type="component" value="Unassembled WGS sequence"/>
</dbReference>
<comment type="cofactor">
    <cofactor evidence="1">
        <name>Zn(2+)</name>
        <dbReference type="ChEBI" id="CHEBI:29105"/>
    </cofactor>
</comment>
<organism evidence="7 8">
    <name type="scientific">Rhodoplanes azumiensis</name>
    <dbReference type="NCBI Taxonomy" id="1897628"/>
    <lineage>
        <taxon>Bacteria</taxon>
        <taxon>Pseudomonadati</taxon>
        <taxon>Pseudomonadota</taxon>
        <taxon>Alphaproteobacteria</taxon>
        <taxon>Hyphomicrobiales</taxon>
        <taxon>Nitrobacteraceae</taxon>
        <taxon>Rhodoplanes</taxon>
    </lineage>
</organism>
<keyword evidence="5" id="KW-0560">Oxidoreductase</keyword>
<dbReference type="Gene3D" id="3.90.180.10">
    <property type="entry name" value="Medium-chain alcohol dehydrogenases, catalytic domain"/>
    <property type="match status" value="1"/>
</dbReference>
<keyword evidence="8" id="KW-1185">Reference proteome</keyword>
<sequence length="342" mass="36025">MTRPSRSPSAPPGALHADALWTVAPGRAEIRHEALTPPAPDEVLVRARHGAVSRGTERLVLDGRVPVAEHHRMRAPFMSGDFPFPVKYGYSTVGYVEAGRPDLVGRTVFALFPHQTRFVLPAEAVVPVPDGVPARRAVLAANMETALNAVWDTSAGPADRIAVVGAGVVGLLVAYLCARLPGAEVTLVDIAPDRAATAAALGVRFATPDQALEHRGDGCDLVIHASASAAGLTTALALAGLEATVLELSWYGEGSVAAPLGGAFHSRRLTLRSSQVGQVSPSHRPRWTHRRRLAAALALLADDRLDALLAPAVPFHDLPDRLGHMVSPESGILCPLIDYPAP</sequence>
<keyword evidence="3" id="KW-0479">Metal-binding</keyword>
<evidence type="ECO:0000313" key="7">
    <source>
        <dbReference type="EMBL" id="MFD2181574.1"/>
    </source>
</evidence>
<evidence type="ECO:0000256" key="5">
    <source>
        <dbReference type="ARBA" id="ARBA00023002"/>
    </source>
</evidence>
<reference evidence="8" key="1">
    <citation type="journal article" date="2019" name="Int. J. Syst. Evol. Microbiol.">
        <title>The Global Catalogue of Microorganisms (GCM) 10K type strain sequencing project: providing services to taxonomists for standard genome sequencing and annotation.</title>
        <authorList>
            <consortium name="The Broad Institute Genomics Platform"/>
            <consortium name="The Broad Institute Genome Sequencing Center for Infectious Disease"/>
            <person name="Wu L."/>
            <person name="Ma J."/>
        </authorList>
    </citation>
    <scope>NUCLEOTIDE SEQUENCE [LARGE SCALE GENOMIC DNA]</scope>
    <source>
        <strain evidence="8">CGMCC 1.6774</strain>
    </source>
</reference>